<name>A0A0R1TKJ1_9LACO</name>
<dbReference type="AlphaFoldDB" id="A0A0R1TKJ1"/>
<proteinExistence type="predicted"/>
<dbReference type="PATRIC" id="fig|1423740.3.peg.1548"/>
<dbReference type="Pfam" id="PF08984">
    <property type="entry name" value="DUF1858"/>
    <property type="match status" value="1"/>
</dbReference>
<evidence type="ECO:0000313" key="2">
    <source>
        <dbReference type="EMBL" id="KRL81696.1"/>
    </source>
</evidence>
<sequence length="77" mass="8859">MEKVVDFECPIYEMAKDNPEFIQIMYDLGFTKIKIPGMLTSVGRIVNLKKGSRAMGIDLQEIKAKFEVHGYEVKNFD</sequence>
<dbReference type="STRING" id="1423740.FC36_GL001432"/>
<comment type="caution">
    <text evidence="2">The sequence shown here is derived from an EMBL/GenBank/DDBJ whole genome shotgun (WGS) entry which is preliminary data.</text>
</comment>
<reference evidence="2 3" key="1">
    <citation type="journal article" date="2015" name="Genome Announc.">
        <title>Expanding the biotechnology potential of lactobacilli through comparative genomics of 213 strains and associated genera.</title>
        <authorList>
            <person name="Sun Z."/>
            <person name="Harris H.M."/>
            <person name="McCann A."/>
            <person name="Guo C."/>
            <person name="Argimon S."/>
            <person name="Zhang W."/>
            <person name="Yang X."/>
            <person name="Jeffery I.B."/>
            <person name="Cooney J.C."/>
            <person name="Kagawa T.F."/>
            <person name="Liu W."/>
            <person name="Song Y."/>
            <person name="Salvetti E."/>
            <person name="Wrobel A."/>
            <person name="Rasinkangas P."/>
            <person name="Parkhill J."/>
            <person name="Rea M.C."/>
            <person name="O'Sullivan O."/>
            <person name="Ritari J."/>
            <person name="Douillard F.P."/>
            <person name="Paul Ross R."/>
            <person name="Yang R."/>
            <person name="Briner A.E."/>
            <person name="Felis G.E."/>
            <person name="de Vos W.M."/>
            <person name="Barrangou R."/>
            <person name="Klaenhammer T.R."/>
            <person name="Caufield P.W."/>
            <person name="Cui Y."/>
            <person name="Zhang H."/>
            <person name="O'Toole P.W."/>
        </authorList>
    </citation>
    <scope>NUCLEOTIDE SEQUENCE [LARGE SCALE GENOMIC DNA]</scope>
    <source>
        <strain evidence="2 3">DSM 15833</strain>
    </source>
</reference>
<dbReference type="OrthoDB" id="9805360at2"/>
<organism evidence="2 3">
    <name type="scientific">Ligilactobacillus equi DSM 15833 = JCM 10991</name>
    <dbReference type="NCBI Taxonomy" id="1423740"/>
    <lineage>
        <taxon>Bacteria</taxon>
        <taxon>Bacillati</taxon>
        <taxon>Bacillota</taxon>
        <taxon>Bacilli</taxon>
        <taxon>Lactobacillales</taxon>
        <taxon>Lactobacillaceae</taxon>
        <taxon>Ligilactobacillus</taxon>
    </lineage>
</organism>
<dbReference type="Gene3D" id="1.10.3910.10">
    <property type="entry name" value="SP0561-like"/>
    <property type="match status" value="1"/>
</dbReference>
<dbReference type="RefSeq" id="WP_025021306.1">
    <property type="nucleotide sequence ID" value="NZ_AZFH01000032.1"/>
</dbReference>
<evidence type="ECO:0000313" key="3">
    <source>
        <dbReference type="Proteomes" id="UP000051048"/>
    </source>
</evidence>
<gene>
    <name evidence="2" type="ORF">FC36_GL001432</name>
</gene>
<feature type="domain" description="DUF1858" evidence="1">
    <location>
        <begin position="7"/>
        <end position="62"/>
    </location>
</feature>
<dbReference type="InterPro" id="IPR038062">
    <property type="entry name" value="ScdA-like_N_sf"/>
</dbReference>
<evidence type="ECO:0000259" key="1">
    <source>
        <dbReference type="Pfam" id="PF08984"/>
    </source>
</evidence>
<accession>A0A0R1TKJ1</accession>
<dbReference type="Proteomes" id="UP000051048">
    <property type="component" value="Unassembled WGS sequence"/>
</dbReference>
<protein>
    <recommendedName>
        <fullName evidence="1">DUF1858 domain-containing protein</fullName>
    </recommendedName>
</protein>
<dbReference type="SUPFAM" id="SSF140683">
    <property type="entry name" value="SP0561-like"/>
    <property type="match status" value="1"/>
</dbReference>
<dbReference type="InterPro" id="IPR015077">
    <property type="entry name" value="DUF1858"/>
</dbReference>
<dbReference type="EMBL" id="AZFH01000032">
    <property type="protein sequence ID" value="KRL81696.1"/>
    <property type="molecule type" value="Genomic_DNA"/>
</dbReference>